<evidence type="ECO:0000313" key="2">
    <source>
        <dbReference type="EMBL" id="CAB3703254.1"/>
    </source>
</evidence>
<evidence type="ECO:0000256" key="1">
    <source>
        <dbReference type="SAM" id="Phobius"/>
    </source>
</evidence>
<protein>
    <recommendedName>
        <fullName evidence="4">Nitrogen fixation protein FixH</fullName>
    </recommendedName>
</protein>
<gene>
    <name evidence="2" type="ORF">LMG26690_02756</name>
</gene>
<sequence>MNAAQITVDAADAAHPAKPWYREPWPWILMAGPFAAMVGCFITIYFAMTQFASQPIQEGVVKRGLVIEQTATGATASPASTPAGSAAAKP</sequence>
<dbReference type="EMBL" id="CADIJM010000004">
    <property type="protein sequence ID" value="CAB3703254.1"/>
    <property type="molecule type" value="Genomic_DNA"/>
</dbReference>
<keyword evidence="3" id="KW-1185">Reference proteome</keyword>
<name>A0A6S6ZZU1_9BURK</name>
<accession>A0A6S6ZZU1</accession>
<evidence type="ECO:0008006" key="4">
    <source>
        <dbReference type="Google" id="ProtNLM"/>
    </source>
</evidence>
<reference evidence="2 3" key="1">
    <citation type="submission" date="2020-04" db="EMBL/GenBank/DDBJ databases">
        <authorList>
            <person name="De Canck E."/>
        </authorList>
    </citation>
    <scope>NUCLEOTIDE SEQUENCE [LARGE SCALE GENOMIC DNA]</scope>
    <source>
        <strain evidence="2 3">LMG 26690</strain>
    </source>
</reference>
<dbReference type="AlphaFoldDB" id="A0A6S6ZZU1"/>
<evidence type="ECO:0000313" key="3">
    <source>
        <dbReference type="Proteomes" id="UP000494214"/>
    </source>
</evidence>
<keyword evidence="1" id="KW-0812">Transmembrane</keyword>
<keyword evidence="1" id="KW-0472">Membrane</keyword>
<dbReference type="Proteomes" id="UP000494214">
    <property type="component" value="Unassembled WGS sequence"/>
</dbReference>
<dbReference type="RefSeq" id="WP_175123606.1">
    <property type="nucleotide sequence ID" value="NZ_CADIJM010000004.1"/>
</dbReference>
<organism evidence="2 3">
    <name type="scientific">Achromobacter animicus</name>
    <dbReference type="NCBI Taxonomy" id="1389935"/>
    <lineage>
        <taxon>Bacteria</taxon>
        <taxon>Pseudomonadati</taxon>
        <taxon>Pseudomonadota</taxon>
        <taxon>Betaproteobacteria</taxon>
        <taxon>Burkholderiales</taxon>
        <taxon>Alcaligenaceae</taxon>
        <taxon>Achromobacter</taxon>
    </lineage>
</organism>
<proteinExistence type="predicted"/>
<feature type="transmembrane region" description="Helical" evidence="1">
    <location>
        <begin position="25"/>
        <end position="47"/>
    </location>
</feature>
<keyword evidence="1" id="KW-1133">Transmembrane helix</keyword>